<feature type="coiled-coil region" evidence="1">
    <location>
        <begin position="2"/>
        <end position="29"/>
    </location>
</feature>
<dbReference type="AlphaFoldDB" id="A0A9W8YVZ2"/>
<dbReference type="InterPro" id="IPR052255">
    <property type="entry name" value="RNA_pol_II_subunit5-mediator"/>
</dbReference>
<dbReference type="GO" id="GO:0000122">
    <property type="term" value="P:negative regulation of transcription by RNA polymerase II"/>
    <property type="evidence" value="ECO:0007669"/>
    <property type="project" value="TreeGrafter"/>
</dbReference>
<dbReference type="InterPro" id="IPR024325">
    <property type="entry name" value="DUF3835"/>
</dbReference>
<dbReference type="PANTHER" id="PTHR15111">
    <property type="entry name" value="RNA POLYMERASE II SUBUNIT 5-MEDIATING PROTEIN NNX3"/>
    <property type="match status" value="1"/>
</dbReference>
<evidence type="ECO:0000256" key="1">
    <source>
        <dbReference type="SAM" id="Coils"/>
    </source>
</evidence>
<evidence type="ECO:0000256" key="2">
    <source>
        <dbReference type="SAM" id="MobiDB-lite"/>
    </source>
</evidence>
<dbReference type="Proteomes" id="UP001140453">
    <property type="component" value="Unassembled WGS sequence"/>
</dbReference>
<feature type="region of interest" description="Disordered" evidence="2">
    <location>
        <begin position="175"/>
        <end position="277"/>
    </location>
</feature>
<dbReference type="GO" id="GO:0003682">
    <property type="term" value="F:chromatin binding"/>
    <property type="evidence" value="ECO:0007669"/>
    <property type="project" value="TreeGrafter"/>
</dbReference>
<feature type="region of interest" description="Disordered" evidence="2">
    <location>
        <begin position="449"/>
        <end position="543"/>
    </location>
</feature>
<feature type="compositionally biased region" description="Acidic residues" evidence="2">
    <location>
        <begin position="329"/>
        <end position="354"/>
    </location>
</feature>
<accession>A0A9W8YVZ2</accession>
<evidence type="ECO:0000259" key="3">
    <source>
        <dbReference type="Pfam" id="PF12927"/>
    </source>
</evidence>
<organism evidence="4 5">
    <name type="scientific">Gnomoniopsis smithogilvyi</name>
    <dbReference type="NCBI Taxonomy" id="1191159"/>
    <lineage>
        <taxon>Eukaryota</taxon>
        <taxon>Fungi</taxon>
        <taxon>Dikarya</taxon>
        <taxon>Ascomycota</taxon>
        <taxon>Pezizomycotina</taxon>
        <taxon>Sordariomycetes</taxon>
        <taxon>Sordariomycetidae</taxon>
        <taxon>Diaporthales</taxon>
        <taxon>Gnomoniaceae</taxon>
        <taxon>Gnomoniopsis</taxon>
    </lineage>
</organism>
<evidence type="ECO:0000313" key="4">
    <source>
        <dbReference type="EMBL" id="KAJ4393855.1"/>
    </source>
</evidence>
<feature type="domain" description="DUF3835" evidence="3">
    <location>
        <begin position="543"/>
        <end position="618"/>
    </location>
</feature>
<dbReference type="SUPFAM" id="SSF46579">
    <property type="entry name" value="Prefoldin"/>
    <property type="match status" value="1"/>
</dbReference>
<feature type="compositionally biased region" description="Low complexity" evidence="2">
    <location>
        <begin position="479"/>
        <end position="493"/>
    </location>
</feature>
<name>A0A9W8YVZ2_9PEZI</name>
<feature type="coiled-coil region" evidence="1">
    <location>
        <begin position="88"/>
        <end position="122"/>
    </location>
</feature>
<dbReference type="GO" id="GO:0019212">
    <property type="term" value="F:phosphatase inhibitor activity"/>
    <property type="evidence" value="ECO:0007669"/>
    <property type="project" value="TreeGrafter"/>
</dbReference>
<feature type="region of interest" description="Disordered" evidence="2">
    <location>
        <begin position="390"/>
        <end position="432"/>
    </location>
</feature>
<dbReference type="OrthoDB" id="21413at2759"/>
<keyword evidence="1" id="KW-0175">Coiled coil</keyword>
<protein>
    <recommendedName>
        <fullName evidence="3">DUF3835 domain-containing protein</fullName>
    </recommendedName>
</protein>
<reference evidence="4" key="1">
    <citation type="submission" date="2022-10" db="EMBL/GenBank/DDBJ databases">
        <title>Tapping the CABI collections for fungal endophytes: first genome assemblies for Collariella, Neodidymelliopsis, Ascochyta clinopodiicola, Didymella pomorum, Didymosphaeria variabile, Neocosmospora piperis and Neocucurbitaria cava.</title>
        <authorList>
            <person name="Hill R."/>
        </authorList>
    </citation>
    <scope>NUCLEOTIDE SEQUENCE</scope>
    <source>
        <strain evidence="4">IMI 355082</strain>
    </source>
</reference>
<proteinExistence type="predicted"/>
<dbReference type="InterPro" id="IPR039553">
    <property type="entry name" value="Prefoldin-like"/>
</dbReference>
<feature type="compositionally biased region" description="Basic and acidic residues" evidence="2">
    <location>
        <begin position="175"/>
        <end position="209"/>
    </location>
</feature>
<dbReference type="Pfam" id="PF12927">
    <property type="entry name" value="DUF3835"/>
    <property type="match status" value="1"/>
</dbReference>
<feature type="region of interest" description="Disordered" evidence="2">
    <location>
        <begin position="329"/>
        <end position="358"/>
    </location>
</feature>
<gene>
    <name evidence="4" type="ORF">N0V93_003070</name>
</gene>
<sequence>MAAQVKDHFIDLERHRRQLEENVARLQTALQHWRLCDAEYEELKEAVESEPEILGPKQLQQIRAGFKGEVLTDSEVDQLFEKPHKTIINLLDRRIDYVTKNVETLEKQLQAAEQKLATATVVMDPDVRDEDGLPFTDIIEELDENDNVVSSHLQRPGDMQPQMMEALAKAGIKEKDVLEREKADDAAAEGAEGREEIAEDSKKDFKESIPTEIVEEEPPPKALIQEEEPAKSETKPSTQPKKPTAKRAVSFADDTKPGDDANPDDSDSIPPVSRNAQIMVDLMEQARLQAIPSPNPLIPEDESPEDAEMRREMLRYGMTDIAPIVAELEIDEEGDSEYEEAYSDYEEEDEDEYDETGRYKYRVVDETIHARMQELQAKLGFKSTKELMEEESRIELEDPEPDNGKLLDGGIGRITVNPMEPVKSSLKTDDKTSEIKSVNKGVKFADELDIAGPPAEPTESAEPQTTFVDPMRTTIVERAPTASPATPASTTPKKASRFKKAKTASSATPDALPIRQPHNAPTRFLDADTDVRTAPAGPEGRTLAEAVVERDLPSEVKEPDEFDAALLHQEAAVEYNRMRNRMIQKEGGFVKEREAPIEYPEDVDEGGKRLSRFKAARLARQ</sequence>
<comment type="caution">
    <text evidence="4">The sequence shown here is derived from an EMBL/GenBank/DDBJ whole genome shotgun (WGS) entry which is preliminary data.</text>
</comment>
<dbReference type="PANTHER" id="PTHR15111:SF0">
    <property type="entry name" value="UNCONVENTIONAL PREFOLDIN RPB5 INTERACTOR 1"/>
    <property type="match status" value="1"/>
</dbReference>
<evidence type="ECO:0000313" key="5">
    <source>
        <dbReference type="Proteomes" id="UP001140453"/>
    </source>
</evidence>
<dbReference type="EMBL" id="JAPEVB010000002">
    <property type="protein sequence ID" value="KAJ4393855.1"/>
    <property type="molecule type" value="Genomic_DNA"/>
</dbReference>
<dbReference type="Pfam" id="PF13758">
    <property type="entry name" value="Prefoldin_3"/>
    <property type="match status" value="1"/>
</dbReference>
<dbReference type="GO" id="GO:0003714">
    <property type="term" value="F:transcription corepressor activity"/>
    <property type="evidence" value="ECO:0007669"/>
    <property type="project" value="TreeGrafter"/>
</dbReference>
<keyword evidence="5" id="KW-1185">Reference proteome</keyword>